<evidence type="ECO:0000313" key="2">
    <source>
        <dbReference type="EMBL" id="KAG7094172.1"/>
    </source>
</evidence>
<evidence type="ECO:0000313" key="3">
    <source>
        <dbReference type="Proteomes" id="UP001049176"/>
    </source>
</evidence>
<dbReference type="Proteomes" id="UP001049176">
    <property type="component" value="Chromosome 4"/>
</dbReference>
<dbReference type="OrthoDB" id="337486at2759"/>
<organism evidence="2 3">
    <name type="scientific">Marasmius oreades</name>
    <name type="common">fairy-ring Marasmius</name>
    <dbReference type="NCBI Taxonomy" id="181124"/>
    <lineage>
        <taxon>Eukaryota</taxon>
        <taxon>Fungi</taxon>
        <taxon>Dikarya</taxon>
        <taxon>Basidiomycota</taxon>
        <taxon>Agaricomycotina</taxon>
        <taxon>Agaricomycetes</taxon>
        <taxon>Agaricomycetidae</taxon>
        <taxon>Agaricales</taxon>
        <taxon>Marasmiineae</taxon>
        <taxon>Marasmiaceae</taxon>
        <taxon>Marasmius</taxon>
    </lineage>
</organism>
<accession>A0A9P7UTU0</accession>
<comment type="caution">
    <text evidence="2">The sequence shown here is derived from an EMBL/GenBank/DDBJ whole genome shotgun (WGS) entry which is preliminary data.</text>
</comment>
<feature type="region of interest" description="Disordered" evidence="1">
    <location>
        <begin position="1"/>
        <end position="64"/>
    </location>
</feature>
<dbReference type="InterPro" id="IPR007218">
    <property type="entry name" value="DNA_pol_delta_4"/>
</dbReference>
<proteinExistence type="predicted"/>
<dbReference type="GO" id="GO:0043625">
    <property type="term" value="C:delta DNA polymerase complex"/>
    <property type="evidence" value="ECO:0007669"/>
    <property type="project" value="TreeGrafter"/>
</dbReference>
<keyword evidence="3" id="KW-1185">Reference proteome</keyword>
<sequence length="176" mass="19845">MPVTRSKSSSATKQGTLNFSSLKRTNSTSNVSKSNRKKAAPIDVEASPSDAESREEARKPQVHTGKKVELYVGLPPTRPELKVNDPRWKPLLADAREKNNHLPLVHAENQNNIHHILRVFDMNYEYGPCVGLTRLERWERAEALGLKPPVQIRDILLTRQGIEDTDLAQNCLYGQL</sequence>
<dbReference type="RefSeq" id="XP_043010642.1">
    <property type="nucleotide sequence ID" value="XM_043152556.1"/>
</dbReference>
<dbReference type="Pfam" id="PF04081">
    <property type="entry name" value="DNA_pol_delta_4"/>
    <property type="match status" value="1"/>
</dbReference>
<dbReference type="GO" id="GO:0003887">
    <property type="term" value="F:DNA-directed DNA polymerase activity"/>
    <property type="evidence" value="ECO:0007669"/>
    <property type="project" value="TreeGrafter"/>
</dbReference>
<dbReference type="GO" id="GO:0000731">
    <property type="term" value="P:DNA synthesis involved in DNA repair"/>
    <property type="evidence" value="ECO:0007669"/>
    <property type="project" value="InterPro"/>
</dbReference>
<dbReference type="GO" id="GO:0006261">
    <property type="term" value="P:DNA-templated DNA replication"/>
    <property type="evidence" value="ECO:0007669"/>
    <property type="project" value="TreeGrafter"/>
</dbReference>
<name>A0A9P7UTU0_9AGAR</name>
<gene>
    <name evidence="2" type="ORF">E1B28_007782</name>
</gene>
<dbReference type="PANTHER" id="PTHR14303">
    <property type="entry name" value="DNA POLYMERASE DELTA SUBUNIT 4"/>
    <property type="match status" value="1"/>
</dbReference>
<reference evidence="2" key="1">
    <citation type="journal article" date="2021" name="Genome Biol. Evol.">
        <title>The assembled and annotated genome of the fairy-ring fungus Marasmius oreades.</title>
        <authorList>
            <person name="Hiltunen M."/>
            <person name="Ament-Velasquez S.L."/>
            <person name="Johannesson H."/>
        </authorList>
    </citation>
    <scope>NUCLEOTIDE SEQUENCE</scope>
    <source>
        <strain evidence="2">03SP1</strain>
    </source>
</reference>
<dbReference type="EMBL" id="CM032184">
    <property type="protein sequence ID" value="KAG7094172.1"/>
    <property type="molecule type" value="Genomic_DNA"/>
</dbReference>
<dbReference type="AlphaFoldDB" id="A0A9P7UTU0"/>
<dbReference type="PANTHER" id="PTHR14303:SF0">
    <property type="entry name" value="DNA POLYMERASE DELTA SUBUNIT 4"/>
    <property type="match status" value="1"/>
</dbReference>
<dbReference type="GeneID" id="66076858"/>
<evidence type="ECO:0000256" key="1">
    <source>
        <dbReference type="SAM" id="MobiDB-lite"/>
    </source>
</evidence>
<feature type="compositionally biased region" description="Polar residues" evidence="1">
    <location>
        <begin position="1"/>
        <end position="33"/>
    </location>
</feature>
<protein>
    <recommendedName>
        <fullName evidence="4">DNA polymerase delta subunit 4</fullName>
    </recommendedName>
</protein>
<dbReference type="KEGG" id="more:E1B28_007782"/>
<evidence type="ECO:0008006" key="4">
    <source>
        <dbReference type="Google" id="ProtNLM"/>
    </source>
</evidence>